<evidence type="ECO:0000259" key="7">
    <source>
        <dbReference type="Pfam" id="PF22725"/>
    </source>
</evidence>
<dbReference type="HOGENOM" id="CLU_023194_7_2_1"/>
<feature type="domain" description="GFO/IDH/MocA-like oxidoreductase" evidence="7">
    <location>
        <begin position="142"/>
        <end position="236"/>
    </location>
</feature>
<dbReference type="SUPFAM" id="SSF51735">
    <property type="entry name" value="NAD(P)-binding Rossmann-fold domains"/>
    <property type="match status" value="1"/>
</dbReference>
<evidence type="ECO:0000313" key="8">
    <source>
        <dbReference type="EMBL" id="KEZ46573.1"/>
    </source>
</evidence>
<dbReference type="EMBL" id="JOWA01000022">
    <property type="protein sequence ID" value="KEZ46573.1"/>
    <property type="molecule type" value="Genomic_DNA"/>
</dbReference>
<dbReference type="InterPro" id="IPR050984">
    <property type="entry name" value="Gfo/Idh/MocA_domain"/>
</dbReference>
<keyword evidence="9" id="KW-1185">Reference proteome</keyword>
<proteinExistence type="inferred from homology"/>
<dbReference type="OMA" id="DVNEHAS"/>
<comment type="caution">
    <text evidence="8">The sequence shown here is derived from an EMBL/GenBank/DDBJ whole genome shotgun (WGS) entry which is preliminary data.</text>
</comment>
<evidence type="ECO:0000256" key="1">
    <source>
        <dbReference type="ARBA" id="ARBA00010928"/>
    </source>
</evidence>
<dbReference type="GeneID" id="27718524"/>
<dbReference type="InterPro" id="IPR055170">
    <property type="entry name" value="GFO_IDH_MocA-like_dom"/>
</dbReference>
<dbReference type="AlphaFoldDB" id="A0A084GGW1"/>
<evidence type="ECO:0000256" key="3">
    <source>
        <dbReference type="ARBA" id="ARBA00038984"/>
    </source>
</evidence>
<dbReference type="GO" id="GO:0047837">
    <property type="term" value="F:D-xylose 1-dehydrogenase (NADP+) activity"/>
    <property type="evidence" value="ECO:0007669"/>
    <property type="project" value="UniProtKB-EC"/>
</dbReference>
<sequence>MTSELPTVRWGIVATGLISSWFAADIIRDRANKQANHIIQAVGSSSLDKGKTFVEKHIPGTSPTVYGSYEEVYADPNVDVVYIGTPHAFHKKNCLDAIAHGKNVLCEKAFTLNAVEAREVFAAAKEKGFCYGSHVDPNIASLPADSRLRNPSLGASTLLDIGIYSLTWGLVTLDNGVGETAEKPKVSAQQHLLDGVDAATSILLLYPGRKQGILTCSSFIRGGQEFCRIEGSKGMIIVQGGAASCPESFTVNINGQEPRKYNFDKPGFGFYFEADAVAADVAAKREENSTMPWAETIRVLELLDEARRQGGGIFPQEENIEGKGPGI</sequence>
<reference evidence="8 9" key="1">
    <citation type="journal article" date="2014" name="Genome Announc.">
        <title>Draft genome sequence of the pathogenic fungus Scedosporium apiospermum.</title>
        <authorList>
            <person name="Vandeputte P."/>
            <person name="Ghamrawi S."/>
            <person name="Rechenmann M."/>
            <person name="Iltis A."/>
            <person name="Giraud S."/>
            <person name="Fleury M."/>
            <person name="Thornton C."/>
            <person name="Delhaes L."/>
            <person name="Meyer W."/>
            <person name="Papon N."/>
            <person name="Bouchara J.P."/>
        </authorList>
    </citation>
    <scope>NUCLEOTIDE SEQUENCE [LARGE SCALE GENOMIC DNA]</scope>
    <source>
        <strain evidence="8 9">IHEM 14462</strain>
    </source>
</reference>
<protein>
    <recommendedName>
        <fullName evidence="3">D-xylose 1-dehydrogenase (NADP(+), D-xylono-1,5-lactone-forming)</fullName>
        <ecNumber evidence="3">1.1.1.179</ecNumber>
    </recommendedName>
    <alternativeName>
        <fullName evidence="4">D-xylose-NADP dehydrogenase</fullName>
    </alternativeName>
</protein>
<dbReference type="Gene3D" id="3.30.360.10">
    <property type="entry name" value="Dihydrodipicolinate Reductase, domain 2"/>
    <property type="match status" value="1"/>
</dbReference>
<accession>A0A084GGW1</accession>
<dbReference type="PANTHER" id="PTHR22604">
    <property type="entry name" value="OXIDOREDUCTASES"/>
    <property type="match status" value="1"/>
</dbReference>
<dbReference type="InterPro" id="IPR000683">
    <property type="entry name" value="Gfo/Idh/MocA-like_OxRdtase_N"/>
</dbReference>
<dbReference type="GO" id="GO:0000166">
    <property type="term" value="F:nucleotide binding"/>
    <property type="evidence" value="ECO:0007669"/>
    <property type="project" value="InterPro"/>
</dbReference>
<evidence type="ECO:0000313" key="9">
    <source>
        <dbReference type="Proteomes" id="UP000028545"/>
    </source>
</evidence>
<dbReference type="RefSeq" id="XP_016646372.1">
    <property type="nucleotide sequence ID" value="XM_016783172.1"/>
</dbReference>
<dbReference type="Pfam" id="PF01408">
    <property type="entry name" value="GFO_IDH_MocA"/>
    <property type="match status" value="1"/>
</dbReference>
<dbReference type="KEGG" id="sapo:SAPIO_CDS0372"/>
<dbReference type="VEuPathDB" id="FungiDB:SAPIO_CDS0372"/>
<comment type="similarity">
    <text evidence="1">Belongs to the Gfo/Idh/MocA family.</text>
</comment>
<dbReference type="PANTHER" id="PTHR22604:SF105">
    <property type="entry name" value="TRANS-1,2-DIHYDROBENZENE-1,2-DIOL DEHYDROGENASE"/>
    <property type="match status" value="1"/>
</dbReference>
<dbReference type="Pfam" id="PF22725">
    <property type="entry name" value="GFO_IDH_MocA_C3"/>
    <property type="match status" value="1"/>
</dbReference>
<dbReference type="SUPFAM" id="SSF55347">
    <property type="entry name" value="Glyceraldehyde-3-phosphate dehydrogenase-like, C-terminal domain"/>
    <property type="match status" value="1"/>
</dbReference>
<evidence type="ECO:0000259" key="6">
    <source>
        <dbReference type="Pfam" id="PF01408"/>
    </source>
</evidence>
<evidence type="ECO:0000256" key="2">
    <source>
        <dbReference type="ARBA" id="ARBA00023002"/>
    </source>
</evidence>
<dbReference type="Gene3D" id="3.40.50.720">
    <property type="entry name" value="NAD(P)-binding Rossmann-like Domain"/>
    <property type="match status" value="1"/>
</dbReference>
<name>A0A084GGW1_PSEDA</name>
<dbReference type="Proteomes" id="UP000028545">
    <property type="component" value="Unassembled WGS sequence"/>
</dbReference>
<keyword evidence="2" id="KW-0560">Oxidoreductase</keyword>
<evidence type="ECO:0000256" key="5">
    <source>
        <dbReference type="ARBA" id="ARBA00049233"/>
    </source>
</evidence>
<dbReference type="EC" id="1.1.1.179" evidence="3"/>
<feature type="domain" description="Gfo/Idh/MocA-like oxidoreductase N-terminal" evidence="6">
    <location>
        <begin position="9"/>
        <end position="130"/>
    </location>
</feature>
<comment type="catalytic activity">
    <reaction evidence="5">
        <text>D-xylose + NADP(+) = D-xylono-1,5-lactone + NADPH + H(+)</text>
        <dbReference type="Rhea" id="RHEA:22000"/>
        <dbReference type="ChEBI" id="CHEBI:15378"/>
        <dbReference type="ChEBI" id="CHEBI:15867"/>
        <dbReference type="ChEBI" id="CHEBI:53455"/>
        <dbReference type="ChEBI" id="CHEBI:57783"/>
        <dbReference type="ChEBI" id="CHEBI:58349"/>
        <dbReference type="EC" id="1.1.1.179"/>
    </reaction>
</comment>
<dbReference type="OrthoDB" id="2129491at2759"/>
<evidence type="ECO:0000256" key="4">
    <source>
        <dbReference type="ARBA" id="ARBA00042988"/>
    </source>
</evidence>
<gene>
    <name evidence="8" type="ORF">SAPIO_CDS0372</name>
</gene>
<organism evidence="8 9">
    <name type="scientific">Pseudallescheria apiosperma</name>
    <name type="common">Scedosporium apiospermum</name>
    <dbReference type="NCBI Taxonomy" id="563466"/>
    <lineage>
        <taxon>Eukaryota</taxon>
        <taxon>Fungi</taxon>
        <taxon>Dikarya</taxon>
        <taxon>Ascomycota</taxon>
        <taxon>Pezizomycotina</taxon>
        <taxon>Sordariomycetes</taxon>
        <taxon>Hypocreomycetidae</taxon>
        <taxon>Microascales</taxon>
        <taxon>Microascaceae</taxon>
        <taxon>Scedosporium</taxon>
    </lineage>
</organism>
<dbReference type="InterPro" id="IPR036291">
    <property type="entry name" value="NAD(P)-bd_dom_sf"/>
</dbReference>